<dbReference type="STRING" id="1509407.A0A0L1IMH3"/>
<feature type="transmembrane region" description="Helical" evidence="1">
    <location>
        <begin position="44"/>
        <end position="70"/>
    </location>
</feature>
<keyword evidence="1" id="KW-1133">Transmembrane helix</keyword>
<gene>
    <name evidence="2" type="ORF">ANOM_010691</name>
</gene>
<proteinExistence type="predicted"/>
<evidence type="ECO:0000313" key="3">
    <source>
        <dbReference type="Proteomes" id="UP000037505"/>
    </source>
</evidence>
<evidence type="ECO:0000256" key="1">
    <source>
        <dbReference type="SAM" id="Phobius"/>
    </source>
</evidence>
<keyword evidence="1" id="KW-0812">Transmembrane</keyword>
<evidence type="ECO:0008006" key="4">
    <source>
        <dbReference type="Google" id="ProtNLM"/>
    </source>
</evidence>
<dbReference type="PANTHER" id="PTHR39608:SF2">
    <property type="entry name" value="MARVEL DOMAIN-CONTAINING PROTEIN"/>
    <property type="match status" value="1"/>
</dbReference>
<evidence type="ECO:0000313" key="2">
    <source>
        <dbReference type="EMBL" id="KNG80784.1"/>
    </source>
</evidence>
<feature type="transmembrane region" description="Helical" evidence="1">
    <location>
        <begin position="104"/>
        <end position="123"/>
    </location>
</feature>
<keyword evidence="3" id="KW-1185">Reference proteome</keyword>
<dbReference type="PANTHER" id="PTHR39608">
    <property type="entry name" value="INTEGRAL MEMBRANE PROTEIN (AFU_ORTHOLOGUE AFUA_5G08640)"/>
    <property type="match status" value="1"/>
</dbReference>
<organism evidence="2 3">
    <name type="scientific">Aspergillus nomiae NRRL (strain ATCC 15546 / NRRL 13137 / CBS 260.88 / M93)</name>
    <dbReference type="NCBI Taxonomy" id="1509407"/>
    <lineage>
        <taxon>Eukaryota</taxon>
        <taxon>Fungi</taxon>
        <taxon>Dikarya</taxon>
        <taxon>Ascomycota</taxon>
        <taxon>Pezizomycotina</taxon>
        <taxon>Eurotiomycetes</taxon>
        <taxon>Eurotiomycetidae</taxon>
        <taxon>Eurotiales</taxon>
        <taxon>Aspergillaceae</taxon>
        <taxon>Aspergillus</taxon>
        <taxon>Aspergillus subgen. Circumdati</taxon>
    </lineage>
</organism>
<dbReference type="GeneID" id="26812495"/>
<dbReference type="AlphaFoldDB" id="A0A0L1IMH3"/>
<protein>
    <recommendedName>
        <fullName evidence="4">MARVEL domain-containing protein</fullName>
    </recommendedName>
</protein>
<keyword evidence="1" id="KW-0472">Membrane</keyword>
<dbReference type="EMBL" id="JNOM01000540">
    <property type="protein sequence ID" value="KNG80784.1"/>
    <property type="molecule type" value="Genomic_DNA"/>
</dbReference>
<reference evidence="2 3" key="1">
    <citation type="submission" date="2014-06" db="EMBL/GenBank/DDBJ databases">
        <title>The Genome of the Aflatoxigenic Filamentous Fungus Aspergillus nomius.</title>
        <authorList>
            <person name="Moore M.G."/>
            <person name="Shannon B.M."/>
            <person name="Brian M.M."/>
        </authorList>
    </citation>
    <scope>NUCLEOTIDE SEQUENCE [LARGE SCALE GENOMIC DNA]</scope>
    <source>
        <strain evidence="2 3">NRRL 13137</strain>
    </source>
</reference>
<dbReference type="Proteomes" id="UP000037505">
    <property type="component" value="Unassembled WGS sequence"/>
</dbReference>
<dbReference type="RefSeq" id="XP_015401707.1">
    <property type="nucleotide sequence ID" value="XM_015555947.1"/>
</dbReference>
<accession>A0A0L1IMH3</accession>
<dbReference type="OrthoDB" id="20872at2759"/>
<feature type="transmembrane region" description="Helical" evidence="1">
    <location>
        <begin position="12"/>
        <end position="37"/>
    </location>
</feature>
<sequence length="159" mass="17585">MTSSARTSDALSVLSLCIHVIQCASAIIVLGITAWAVQHTKTTTVIYSLVIASNFLPVLTFDLAFSYLWLTAFILLARDFNHVGCRVILWNGETVCSRKYAAEAFSFIAFIVTLASFLVEFAFMYEAKGETHAGETREVEQNDDMGALSRNLQNYGLMP</sequence>
<comment type="caution">
    <text evidence="2">The sequence shown here is derived from an EMBL/GenBank/DDBJ whole genome shotgun (WGS) entry which is preliminary data.</text>
</comment>
<name>A0A0L1IMH3_ASPN3</name>